<organism evidence="1 2">
    <name type="scientific">Paramecium bursaria Chlorella virus MT325</name>
    <name type="common">PBCV-MT325</name>
    <dbReference type="NCBI Taxonomy" id="346932"/>
    <lineage>
        <taxon>Viruses</taxon>
        <taxon>Varidnaviria</taxon>
        <taxon>Bamfordvirae</taxon>
        <taxon>Nucleocytoviricota</taxon>
        <taxon>Megaviricetes</taxon>
        <taxon>Algavirales</taxon>
        <taxon>Phycodnaviridae</taxon>
        <taxon>Chlorovirus</taxon>
        <taxon>Chlorovirus conductrix</taxon>
        <taxon>Paramecium bursaria Chlorella virus A1</taxon>
    </lineage>
</organism>
<dbReference type="Proteomes" id="UP000246715">
    <property type="component" value="Segment"/>
</dbReference>
<gene>
    <name evidence="1" type="primary">m707R</name>
    <name evidence="1" type="ORF">MT325_m707R</name>
</gene>
<organismHost>
    <name type="scientific">Paramecium bursaria</name>
    <dbReference type="NCBI Taxonomy" id="74790"/>
</organismHost>
<proteinExistence type="predicted"/>
<evidence type="ECO:0000313" key="2">
    <source>
        <dbReference type="Proteomes" id="UP000246715"/>
    </source>
</evidence>
<dbReference type="EMBL" id="DQ491001">
    <property type="protein sequence ID" value="ABT14261.1"/>
    <property type="molecule type" value="Genomic_DNA"/>
</dbReference>
<protein>
    <submittedName>
        <fullName evidence="1">Uncharacterized protein m707R</fullName>
    </submittedName>
</protein>
<accession>A7IV87</accession>
<reference evidence="1 2" key="1">
    <citation type="journal article" date="2007" name="Virology">
        <title>Sequence and annotation of the 314-kb MT325 and the 321-kb FR483 viruses that infect Chlorella Pbi.</title>
        <authorList>
            <person name="Fitzgerald L.A."/>
            <person name="Graves M.V."/>
            <person name="Li X."/>
            <person name="Feldblyum T."/>
            <person name="Hartigan J."/>
            <person name="Van Etten J.L."/>
        </authorList>
    </citation>
    <scope>NUCLEOTIDE SEQUENCE [LARGE SCALE GENOMIC DNA]</scope>
    <source>
        <strain evidence="1 2">MT325</strain>
    </source>
</reference>
<name>A7IV87_PBCVM</name>
<sequence>MDFSTIDLGLDMATDLLSLENEFDLSFGNDLDMVTDFPGQLPITRIHDPSDPMKFLFEKKFEAMVDGEVVKTDRRNVNQKAPTRSCLSQSDRKRFSADMFVDKMTLPTIISIEGDEVLNMSMISRELMQDFRGLSTIVVSRATLAASVSFGYFEAFGTKIDDSADIFLRNSMITQLVGHIIPIFGQTRAAPTTGFGPKSQMLANHSKLEEGHKFGFEPVVIATSGDGPGDSGEIVCQGVVVSNKGLNFPVDDARRVSLGRRIEFEETMCWVLITHVYMPISYASLGPYPTTKSGDKYRYVETGGKNLFNDTFKWNEFMDEHKDLLGCGVSRFGFTDTKQTGKDMSRRLFPWSIKYAMDTLEWFRSRGKLEDFLINTPMSTGRRSKDRDDNPSGMDMRRFLLAELLLVGTPMENIIHGKSVEFDFPGCKVTDGGEGLYKRLQAYMQI</sequence>
<evidence type="ECO:0000313" key="1">
    <source>
        <dbReference type="EMBL" id="ABT14261.1"/>
    </source>
</evidence>